<dbReference type="Gene3D" id="3.30.70.270">
    <property type="match status" value="1"/>
</dbReference>
<dbReference type="InterPro" id="IPR029787">
    <property type="entry name" value="Nucleotide_cyclase"/>
</dbReference>
<dbReference type="NCBIfam" id="TIGR00254">
    <property type="entry name" value="GGDEF"/>
    <property type="match status" value="1"/>
</dbReference>
<feature type="transmembrane region" description="Helical" evidence="1">
    <location>
        <begin position="323"/>
        <end position="345"/>
    </location>
</feature>
<dbReference type="PROSITE" id="PS50887">
    <property type="entry name" value="GGDEF"/>
    <property type="match status" value="1"/>
</dbReference>
<dbReference type="FunFam" id="3.30.70.270:FF:000001">
    <property type="entry name" value="Diguanylate cyclase domain protein"/>
    <property type="match status" value="1"/>
</dbReference>
<dbReference type="SMART" id="SM00267">
    <property type="entry name" value="GGDEF"/>
    <property type="match status" value="1"/>
</dbReference>
<dbReference type="InterPro" id="IPR043128">
    <property type="entry name" value="Rev_trsase/Diguanyl_cyclase"/>
</dbReference>
<name>A0A160TJD5_9ZZZZ</name>
<feature type="transmembrane region" description="Helical" evidence="1">
    <location>
        <begin position="232"/>
        <end position="250"/>
    </location>
</feature>
<dbReference type="AlphaFoldDB" id="A0A160TJD5"/>
<dbReference type="InterPro" id="IPR050469">
    <property type="entry name" value="Diguanylate_Cyclase"/>
</dbReference>
<dbReference type="InterPro" id="IPR000160">
    <property type="entry name" value="GGDEF_dom"/>
</dbReference>
<proteinExistence type="predicted"/>
<feature type="transmembrane region" description="Helical" evidence="1">
    <location>
        <begin position="351"/>
        <end position="369"/>
    </location>
</feature>
<feature type="domain" description="GGDEF" evidence="2">
    <location>
        <begin position="423"/>
        <end position="555"/>
    </location>
</feature>
<dbReference type="GO" id="GO:0043709">
    <property type="term" value="P:cell adhesion involved in single-species biofilm formation"/>
    <property type="evidence" value="ECO:0007669"/>
    <property type="project" value="TreeGrafter"/>
</dbReference>
<feature type="transmembrane region" description="Helical" evidence="1">
    <location>
        <begin position="262"/>
        <end position="279"/>
    </location>
</feature>
<reference evidence="3" key="1">
    <citation type="submission" date="2015-10" db="EMBL/GenBank/DDBJ databases">
        <authorList>
            <person name="Gilbert D.G."/>
        </authorList>
    </citation>
    <scope>NUCLEOTIDE SEQUENCE</scope>
</reference>
<dbReference type="Pfam" id="PF07695">
    <property type="entry name" value="7TMR-DISM_7TM"/>
    <property type="match status" value="1"/>
</dbReference>
<evidence type="ECO:0000313" key="3">
    <source>
        <dbReference type="EMBL" id="CUS45190.1"/>
    </source>
</evidence>
<keyword evidence="1" id="KW-0472">Membrane</keyword>
<evidence type="ECO:0000256" key="1">
    <source>
        <dbReference type="SAM" id="Phobius"/>
    </source>
</evidence>
<dbReference type="Pfam" id="PF00990">
    <property type="entry name" value="GGDEF"/>
    <property type="match status" value="1"/>
</dbReference>
<feature type="transmembrane region" description="Helical" evidence="1">
    <location>
        <begin position="291"/>
        <end position="311"/>
    </location>
</feature>
<gene>
    <name evidence="3" type="ORF">MGWOODY_Smn1415</name>
</gene>
<dbReference type="InterPro" id="IPR011623">
    <property type="entry name" value="7TMR_DISM_rcpt_extracell_dom1"/>
</dbReference>
<dbReference type="GO" id="GO:0052621">
    <property type="term" value="F:diguanylate cyclase activity"/>
    <property type="evidence" value="ECO:0007669"/>
    <property type="project" value="TreeGrafter"/>
</dbReference>
<keyword evidence="1" id="KW-1133">Transmembrane helix</keyword>
<evidence type="ECO:0000259" key="2">
    <source>
        <dbReference type="PROSITE" id="PS50887"/>
    </source>
</evidence>
<feature type="transmembrane region" description="Helical" evidence="1">
    <location>
        <begin position="193"/>
        <end position="212"/>
    </location>
</feature>
<dbReference type="SUPFAM" id="SSF55073">
    <property type="entry name" value="Nucleotide cyclase"/>
    <property type="match status" value="1"/>
</dbReference>
<accession>A0A160TJD5</accession>
<dbReference type="EMBL" id="CZQE01000219">
    <property type="protein sequence ID" value="CUS45190.1"/>
    <property type="molecule type" value="Genomic_DNA"/>
</dbReference>
<dbReference type="GO" id="GO:0005886">
    <property type="term" value="C:plasma membrane"/>
    <property type="evidence" value="ECO:0007669"/>
    <property type="project" value="TreeGrafter"/>
</dbReference>
<sequence>MLLAVFGIAAACWSLPAVADTLLLDGSLCHAVTGRQQADNNLSSLRFRCGGSPAGYQQGSLWLRADLRRLPVDRNDVVLMIHHSRFDRLAVTFSYADGTEQRQQVSSGDYGSHWRTGGQIAFEAPARNAPLVALTLRFDALASHNLLHARLMTRGESGVQSAALAAAIGAALTLLLIGAIYNLSLAVSVRRQFLAWHAGWAGCMLLWGVIWSEIHLIAVPGMAGTTSAQTCTFLACLAIALATTSVVTSLGPGDLPRLAKRATLALGGGIALLGIPLSLVRGAGIDSLANVASMLILADLLAVAACLTWAWRHGSAEARDFAGAWSLPMATLGFIQIANVDSALWGGGSKLLILLAAAWQTLWLSIAATRRFARLRIERDHARAAEARANELARRDPLTGLHNRRGFVETIAPLLDPARSEGASAALLLIDIDRFKSVNDAHGHEAGDMVLRCIARRLERWEGPMCAVARLGGEEFALMIAGIEGFALARFADNVRLEIAACDHRGAIGERPVTASIGVAETHMPSDFQQLYRLADQALYAAKQEGRNRIVMRRFAVTAPVPDPPTTIQAVS</sequence>
<protein>
    <submittedName>
        <fullName evidence="3">FOG: GGDEF domain</fullName>
    </submittedName>
</protein>
<feature type="transmembrane region" description="Helical" evidence="1">
    <location>
        <begin position="162"/>
        <end position="181"/>
    </location>
</feature>
<organism evidence="3">
    <name type="scientific">hydrothermal vent metagenome</name>
    <dbReference type="NCBI Taxonomy" id="652676"/>
    <lineage>
        <taxon>unclassified sequences</taxon>
        <taxon>metagenomes</taxon>
        <taxon>ecological metagenomes</taxon>
    </lineage>
</organism>
<dbReference type="PANTHER" id="PTHR45138">
    <property type="entry name" value="REGULATORY COMPONENTS OF SENSORY TRANSDUCTION SYSTEM"/>
    <property type="match status" value="1"/>
</dbReference>
<dbReference type="CDD" id="cd01949">
    <property type="entry name" value="GGDEF"/>
    <property type="match status" value="1"/>
</dbReference>
<dbReference type="PANTHER" id="PTHR45138:SF9">
    <property type="entry name" value="DIGUANYLATE CYCLASE DGCM-RELATED"/>
    <property type="match status" value="1"/>
</dbReference>
<dbReference type="GO" id="GO:1902201">
    <property type="term" value="P:negative regulation of bacterial-type flagellum-dependent cell motility"/>
    <property type="evidence" value="ECO:0007669"/>
    <property type="project" value="TreeGrafter"/>
</dbReference>
<keyword evidence="1" id="KW-0812">Transmembrane</keyword>